<evidence type="ECO:0000313" key="4">
    <source>
        <dbReference type="Proteomes" id="UP000250235"/>
    </source>
</evidence>
<accession>A0A2Z7DD22</accession>
<evidence type="ECO:0000313" key="3">
    <source>
        <dbReference type="EMBL" id="KZV54941.1"/>
    </source>
</evidence>
<dbReference type="Proteomes" id="UP000250235">
    <property type="component" value="Unassembled WGS sequence"/>
</dbReference>
<proteinExistence type="predicted"/>
<feature type="compositionally biased region" description="Basic and acidic residues" evidence="1">
    <location>
        <begin position="344"/>
        <end position="365"/>
    </location>
</feature>
<feature type="chain" id="PRO_5016325207" evidence="2">
    <location>
        <begin position="25"/>
        <end position="441"/>
    </location>
</feature>
<keyword evidence="4" id="KW-1185">Reference proteome</keyword>
<dbReference type="AlphaFoldDB" id="A0A2Z7DD22"/>
<evidence type="ECO:0000256" key="1">
    <source>
        <dbReference type="SAM" id="MobiDB-lite"/>
    </source>
</evidence>
<gene>
    <name evidence="3" type="ORF">F511_27785</name>
</gene>
<keyword evidence="2" id="KW-0732">Signal</keyword>
<name>A0A2Z7DD22_9LAMI</name>
<dbReference type="EMBL" id="KQ989065">
    <property type="protein sequence ID" value="KZV54941.1"/>
    <property type="molecule type" value="Genomic_DNA"/>
</dbReference>
<feature type="signal peptide" evidence="2">
    <location>
        <begin position="1"/>
        <end position="24"/>
    </location>
</feature>
<evidence type="ECO:0000256" key="2">
    <source>
        <dbReference type="SAM" id="SignalP"/>
    </source>
</evidence>
<feature type="region of interest" description="Disordered" evidence="1">
    <location>
        <begin position="331"/>
        <end position="376"/>
    </location>
</feature>
<reference evidence="3 4" key="1">
    <citation type="journal article" date="2015" name="Proc. Natl. Acad. Sci. U.S.A.">
        <title>The resurrection genome of Boea hygrometrica: A blueprint for survival of dehydration.</title>
        <authorList>
            <person name="Xiao L."/>
            <person name="Yang G."/>
            <person name="Zhang L."/>
            <person name="Yang X."/>
            <person name="Zhao S."/>
            <person name="Ji Z."/>
            <person name="Zhou Q."/>
            <person name="Hu M."/>
            <person name="Wang Y."/>
            <person name="Chen M."/>
            <person name="Xu Y."/>
            <person name="Jin H."/>
            <person name="Xiao X."/>
            <person name="Hu G."/>
            <person name="Bao F."/>
            <person name="Hu Y."/>
            <person name="Wan P."/>
            <person name="Li L."/>
            <person name="Deng X."/>
            <person name="Kuang T."/>
            <person name="Xiang C."/>
            <person name="Zhu J.K."/>
            <person name="Oliver M.J."/>
            <person name="He Y."/>
        </authorList>
    </citation>
    <scope>NUCLEOTIDE SEQUENCE [LARGE SCALE GENOMIC DNA]</scope>
    <source>
        <strain evidence="4">cv. XS01</strain>
    </source>
</reference>
<organism evidence="3 4">
    <name type="scientific">Dorcoceras hygrometricum</name>
    <dbReference type="NCBI Taxonomy" id="472368"/>
    <lineage>
        <taxon>Eukaryota</taxon>
        <taxon>Viridiplantae</taxon>
        <taxon>Streptophyta</taxon>
        <taxon>Embryophyta</taxon>
        <taxon>Tracheophyta</taxon>
        <taxon>Spermatophyta</taxon>
        <taxon>Magnoliopsida</taxon>
        <taxon>eudicotyledons</taxon>
        <taxon>Gunneridae</taxon>
        <taxon>Pentapetalae</taxon>
        <taxon>asterids</taxon>
        <taxon>lamiids</taxon>
        <taxon>Lamiales</taxon>
        <taxon>Gesneriaceae</taxon>
        <taxon>Didymocarpoideae</taxon>
        <taxon>Trichosporeae</taxon>
        <taxon>Loxocarpinae</taxon>
        <taxon>Dorcoceras</taxon>
    </lineage>
</organism>
<protein>
    <submittedName>
        <fullName evidence="3">Acetyl-CoA carboxylase</fullName>
    </submittedName>
</protein>
<sequence>MLCYLSWSLLQALLFFSSYLLLSCFEPACSSYSAGRFSELVLCWFPFQLLLGFEQPKWLKDRFKADATKLLRWTETDSILVAFKRRMMVHAKLRELFVHKVLLERRKNFVPRHPLASMDLQVLDVLAEAHKIAELDYLGLRKQHKLTIPDAVFRAFQHGQRDDQFCELFEEGTHEESFHSLSACEPVEMVYEEIHPAQTDRIFSDSHSVSSLAQTAAQLRDLVSNISLELLHSQELRTSFKIDFNERMKSLELSAEDLRTSHVELVNKHWRQHLDLLRRGHKLKDDLSSEITSARLMLHEEAQKQSTDVNLSLASLSSQLAEVVAHLKKADDVKKGEGGSSSCRKGESSSGDRHRDSGGKRRSELPDAISGPNGIIPEISGMNNGKLFTDGKTYCASVSVVEVLGVIAACGLLDRVRAGAAVIKSSSGILPVQGRRGDVGV</sequence>